<dbReference type="Gene3D" id="1.10.1040.10">
    <property type="entry name" value="N-(1-d-carboxylethyl)-l-norvaline Dehydrogenase, domain 2"/>
    <property type="match status" value="1"/>
</dbReference>
<dbReference type="OrthoDB" id="9771883at2"/>
<comment type="pathway">
    <text evidence="1">Lipid metabolism; fatty acid beta-oxidation.</text>
</comment>
<keyword evidence="2" id="KW-0276">Fatty acid metabolism</keyword>
<dbReference type="SUPFAM" id="SSF48179">
    <property type="entry name" value="6-phosphogluconate dehydrogenase C-terminal domain-like"/>
    <property type="match status" value="1"/>
</dbReference>
<dbReference type="InterPro" id="IPR052242">
    <property type="entry name" value="Mito_3-hydroxyacyl-CoA_DH"/>
</dbReference>
<evidence type="ECO:0000313" key="10">
    <source>
        <dbReference type="EMBL" id="KIA88429.1"/>
    </source>
</evidence>
<evidence type="ECO:0000256" key="3">
    <source>
        <dbReference type="ARBA" id="ARBA00023002"/>
    </source>
</evidence>
<keyword evidence="11" id="KW-1185">Reference proteome</keyword>
<sequence>MKITNVTIAGSGVLGSQIAFQSAFHGYHIVIYDINEQVLEKAKKNLAILAENFKRDLNTSDGQIESAFRRISYSTDLKDAVKNADLMIEAIPENPAIKTEFYTKLAPLAPEKTIFATNTSTLLPSTFAAVTGRPEKFLSLHFANEIWKHNTAEIMGHATTDPEVFQNVVDFAKHIGMVALPLTKEQPGYIVNSLLVPLLDAATKLLVNGVADIETVDKAWMVATGAPVGPFGILDVVGITTAYNINKIKFDKTNDETAGKVVDFLKKNFIDQNKLGVSTNEGFYKYPNPVYRKADFLKP</sequence>
<dbReference type="InterPro" id="IPR036291">
    <property type="entry name" value="NAD(P)-bd_dom_sf"/>
</dbReference>
<dbReference type="EC" id="1.1.1.157" evidence="10"/>
<evidence type="ECO:0000256" key="1">
    <source>
        <dbReference type="ARBA" id="ARBA00005005"/>
    </source>
</evidence>
<dbReference type="Proteomes" id="UP000031473">
    <property type="component" value="Unassembled WGS sequence"/>
</dbReference>
<feature type="domain" description="3-hydroxyacyl-CoA dehydrogenase NAD binding" evidence="9">
    <location>
        <begin position="5"/>
        <end position="182"/>
    </location>
</feature>
<dbReference type="PANTHER" id="PTHR43561">
    <property type="match status" value="1"/>
</dbReference>
<keyword evidence="3 10" id="KW-0560">Oxidoreductase</keyword>
<dbReference type="InterPro" id="IPR006108">
    <property type="entry name" value="3HC_DH_C"/>
</dbReference>
<organism evidence="10 11">
    <name type="scientific">Kaistella jeonii</name>
    <dbReference type="NCBI Taxonomy" id="266749"/>
    <lineage>
        <taxon>Bacteria</taxon>
        <taxon>Pseudomonadati</taxon>
        <taxon>Bacteroidota</taxon>
        <taxon>Flavobacteriia</taxon>
        <taxon>Flavobacteriales</taxon>
        <taxon>Weeksellaceae</taxon>
        <taxon>Chryseobacterium group</taxon>
        <taxon>Kaistella</taxon>
    </lineage>
</organism>
<dbReference type="RefSeq" id="WP_039352649.1">
    <property type="nucleotide sequence ID" value="NZ_FOLA01000008.1"/>
</dbReference>
<comment type="caution">
    <text evidence="10">The sequence shown here is derived from an EMBL/GenBank/DDBJ whole genome shotgun (WGS) entry which is preliminary data.</text>
</comment>
<evidence type="ECO:0000256" key="6">
    <source>
        <dbReference type="ARBA" id="ARBA00049556"/>
    </source>
</evidence>
<dbReference type="GO" id="GO:0006635">
    <property type="term" value="P:fatty acid beta-oxidation"/>
    <property type="evidence" value="ECO:0007669"/>
    <property type="project" value="TreeGrafter"/>
</dbReference>
<evidence type="ECO:0000256" key="5">
    <source>
        <dbReference type="ARBA" id="ARBA00023098"/>
    </source>
</evidence>
<accession>A0A0C1FKG7</accession>
<evidence type="ECO:0000313" key="11">
    <source>
        <dbReference type="Proteomes" id="UP000031473"/>
    </source>
</evidence>
<evidence type="ECO:0000256" key="4">
    <source>
        <dbReference type="ARBA" id="ARBA00023027"/>
    </source>
</evidence>
<dbReference type="EMBL" id="JSYL01000007">
    <property type="protein sequence ID" value="KIA88429.1"/>
    <property type="molecule type" value="Genomic_DNA"/>
</dbReference>
<dbReference type="GO" id="GO:0008691">
    <property type="term" value="F:3-hydroxybutyryl-CoA dehydrogenase activity"/>
    <property type="evidence" value="ECO:0007669"/>
    <property type="project" value="UniProtKB-EC"/>
</dbReference>
<keyword evidence="5" id="KW-0443">Lipid metabolism</keyword>
<dbReference type="InterPro" id="IPR006176">
    <property type="entry name" value="3-OHacyl-CoA_DH_NAD-bd"/>
</dbReference>
<dbReference type="Gene3D" id="3.40.50.720">
    <property type="entry name" value="NAD(P)-binding Rossmann-like Domain"/>
    <property type="match status" value="1"/>
</dbReference>
<feature type="domain" description="3-hydroxyacyl-CoA dehydrogenase C-terminal" evidence="8">
    <location>
        <begin position="188"/>
        <end position="286"/>
    </location>
</feature>
<protein>
    <submittedName>
        <fullName evidence="10">3-hydroxybutyryl-CoA dehydrogenase</fullName>
        <ecNumber evidence="10">1.1.1.157</ecNumber>
    </submittedName>
</protein>
<dbReference type="PANTHER" id="PTHR43561:SF3">
    <property type="entry name" value="HYDROXYACYL-COENZYME A DEHYDROGENASE, MITOCHONDRIAL"/>
    <property type="match status" value="1"/>
</dbReference>
<dbReference type="SUPFAM" id="SSF51735">
    <property type="entry name" value="NAD(P)-binding Rossmann-fold domains"/>
    <property type="match status" value="1"/>
</dbReference>
<proteinExistence type="predicted"/>
<dbReference type="GO" id="GO:0003857">
    <property type="term" value="F:(3S)-3-hydroxyacyl-CoA dehydrogenase (NAD+) activity"/>
    <property type="evidence" value="ECO:0007669"/>
    <property type="project" value="UniProtKB-EC"/>
</dbReference>
<comment type="catalytic activity">
    <reaction evidence="6">
        <text>a (3S)-3-hydroxyacyl-CoA + NAD(+) = a 3-oxoacyl-CoA + NADH + H(+)</text>
        <dbReference type="Rhea" id="RHEA:22432"/>
        <dbReference type="ChEBI" id="CHEBI:15378"/>
        <dbReference type="ChEBI" id="CHEBI:57318"/>
        <dbReference type="ChEBI" id="CHEBI:57540"/>
        <dbReference type="ChEBI" id="CHEBI:57945"/>
        <dbReference type="ChEBI" id="CHEBI:90726"/>
        <dbReference type="EC" id="1.1.1.35"/>
    </reaction>
</comment>
<reference evidence="10 11" key="1">
    <citation type="submission" date="2014-10" db="EMBL/GenBank/DDBJ databases">
        <title>Kaistella jeonii genome.</title>
        <authorList>
            <person name="Clayton J.T."/>
            <person name="Newman J.D."/>
        </authorList>
    </citation>
    <scope>NUCLEOTIDE SEQUENCE [LARGE SCALE GENOMIC DNA]</scope>
    <source>
        <strain evidence="10 11">DSM 17048</strain>
    </source>
</reference>
<name>A0A0C1FKG7_9FLAO</name>
<gene>
    <name evidence="10" type="ORF">OA86_10330</name>
</gene>
<dbReference type="InterPro" id="IPR008927">
    <property type="entry name" value="6-PGluconate_DH-like_C_sf"/>
</dbReference>
<dbReference type="NCBIfam" id="NF006143">
    <property type="entry name" value="PRK08293.1"/>
    <property type="match status" value="1"/>
</dbReference>
<evidence type="ECO:0000256" key="2">
    <source>
        <dbReference type="ARBA" id="ARBA00022832"/>
    </source>
</evidence>
<evidence type="ECO:0000256" key="7">
    <source>
        <dbReference type="PIRSR" id="PIRSR000105-1"/>
    </source>
</evidence>
<dbReference type="Pfam" id="PF00725">
    <property type="entry name" value="3HCDH"/>
    <property type="match status" value="1"/>
</dbReference>
<dbReference type="STRING" id="266749.SAMN05421876_10826"/>
<dbReference type="AlphaFoldDB" id="A0A0C1FKG7"/>
<dbReference type="InterPro" id="IPR022694">
    <property type="entry name" value="3-OHacyl-CoA_DH"/>
</dbReference>
<dbReference type="PIRSF" id="PIRSF000105">
    <property type="entry name" value="HCDH"/>
    <property type="match status" value="1"/>
</dbReference>
<evidence type="ECO:0000259" key="9">
    <source>
        <dbReference type="Pfam" id="PF02737"/>
    </source>
</evidence>
<dbReference type="InterPro" id="IPR013328">
    <property type="entry name" value="6PGD_dom2"/>
</dbReference>
<keyword evidence="4" id="KW-0520">NAD</keyword>
<evidence type="ECO:0000259" key="8">
    <source>
        <dbReference type="Pfam" id="PF00725"/>
    </source>
</evidence>
<dbReference type="Pfam" id="PF02737">
    <property type="entry name" value="3HCDH_N"/>
    <property type="match status" value="1"/>
</dbReference>
<feature type="site" description="Important for catalytic activity" evidence="7">
    <location>
        <position position="141"/>
    </location>
</feature>
<dbReference type="GO" id="GO:0070403">
    <property type="term" value="F:NAD+ binding"/>
    <property type="evidence" value="ECO:0007669"/>
    <property type="project" value="InterPro"/>
</dbReference>